<reference evidence="2 3" key="1">
    <citation type="journal article" date="2023" name="Mol. Phylogenet. Evol.">
        <title>Genome-scale phylogeny and comparative genomics of the fungal order Sordariales.</title>
        <authorList>
            <person name="Hensen N."/>
            <person name="Bonometti L."/>
            <person name="Westerberg I."/>
            <person name="Brannstrom I.O."/>
            <person name="Guillou S."/>
            <person name="Cros-Aarteil S."/>
            <person name="Calhoun S."/>
            <person name="Haridas S."/>
            <person name="Kuo A."/>
            <person name="Mondo S."/>
            <person name="Pangilinan J."/>
            <person name="Riley R."/>
            <person name="LaButti K."/>
            <person name="Andreopoulos B."/>
            <person name="Lipzen A."/>
            <person name="Chen C."/>
            <person name="Yan M."/>
            <person name="Daum C."/>
            <person name="Ng V."/>
            <person name="Clum A."/>
            <person name="Steindorff A."/>
            <person name="Ohm R.A."/>
            <person name="Martin F."/>
            <person name="Silar P."/>
            <person name="Natvig D.O."/>
            <person name="Lalanne C."/>
            <person name="Gautier V."/>
            <person name="Ament-Velasquez S.L."/>
            <person name="Kruys A."/>
            <person name="Hutchinson M.I."/>
            <person name="Powell A.J."/>
            <person name="Barry K."/>
            <person name="Miller A.N."/>
            <person name="Grigoriev I.V."/>
            <person name="Debuchy R."/>
            <person name="Gladieux P."/>
            <person name="Hiltunen Thoren M."/>
            <person name="Johannesson H."/>
        </authorList>
    </citation>
    <scope>NUCLEOTIDE SEQUENCE [LARGE SCALE GENOMIC DNA]</scope>
    <source>
        <strain evidence="2 3">FGSC 10403</strain>
    </source>
</reference>
<dbReference type="EMBL" id="JAULSX010000008">
    <property type="protein sequence ID" value="KAK3486882.1"/>
    <property type="molecule type" value="Genomic_DNA"/>
</dbReference>
<accession>A0AAJ0I1D8</accession>
<sequence length="100" mass="11902">MYTYQTKEFNERSQYSLSLRRYILEVPRVYSELGILIPLLAVLLLKCTGIFLLKSHYCYVPSAMQLPEYSIAVTCSYYVHTYYRLYIQIYNVPYIVLVYA</sequence>
<name>A0AAJ0I1D8_9PEZI</name>
<keyword evidence="1" id="KW-0812">Transmembrane</keyword>
<organism evidence="2 3">
    <name type="scientific">Neurospora hispaniola</name>
    <dbReference type="NCBI Taxonomy" id="588809"/>
    <lineage>
        <taxon>Eukaryota</taxon>
        <taxon>Fungi</taxon>
        <taxon>Dikarya</taxon>
        <taxon>Ascomycota</taxon>
        <taxon>Pezizomycotina</taxon>
        <taxon>Sordariomycetes</taxon>
        <taxon>Sordariomycetidae</taxon>
        <taxon>Sordariales</taxon>
        <taxon>Sordariaceae</taxon>
        <taxon>Neurospora</taxon>
    </lineage>
</organism>
<protein>
    <submittedName>
        <fullName evidence="2">Uncharacterized protein</fullName>
    </submittedName>
</protein>
<keyword evidence="3" id="KW-1185">Reference proteome</keyword>
<comment type="caution">
    <text evidence="2">The sequence shown here is derived from an EMBL/GenBank/DDBJ whole genome shotgun (WGS) entry which is preliminary data.</text>
</comment>
<keyword evidence="1" id="KW-0472">Membrane</keyword>
<dbReference type="GeneID" id="87876031"/>
<dbReference type="Proteomes" id="UP001285908">
    <property type="component" value="Unassembled WGS sequence"/>
</dbReference>
<keyword evidence="1" id="KW-1133">Transmembrane helix</keyword>
<evidence type="ECO:0000256" key="1">
    <source>
        <dbReference type="SAM" id="Phobius"/>
    </source>
</evidence>
<proteinExistence type="predicted"/>
<feature type="transmembrane region" description="Helical" evidence="1">
    <location>
        <begin position="33"/>
        <end position="53"/>
    </location>
</feature>
<dbReference type="RefSeq" id="XP_062689439.1">
    <property type="nucleotide sequence ID" value="XM_062838409.1"/>
</dbReference>
<gene>
    <name evidence="2" type="ORF">B0T23DRAFT_399259</name>
</gene>
<dbReference type="AlphaFoldDB" id="A0AAJ0I1D8"/>
<evidence type="ECO:0000313" key="3">
    <source>
        <dbReference type="Proteomes" id="UP001285908"/>
    </source>
</evidence>
<evidence type="ECO:0000313" key="2">
    <source>
        <dbReference type="EMBL" id="KAK3486882.1"/>
    </source>
</evidence>